<evidence type="ECO:0000259" key="10">
    <source>
        <dbReference type="Pfam" id="PF00593"/>
    </source>
</evidence>
<proteinExistence type="inferred from homology"/>
<keyword evidence="6 8" id="KW-0472">Membrane</keyword>
<dbReference type="InterPro" id="IPR036942">
    <property type="entry name" value="Beta-barrel_TonB_sf"/>
</dbReference>
<keyword evidence="7 8" id="KW-0998">Cell outer membrane</keyword>
<keyword evidence="2 8" id="KW-0813">Transport</keyword>
<keyword evidence="5 9" id="KW-0798">TonB box</keyword>
<dbReference type="RefSeq" id="WP_074240222.1">
    <property type="nucleotide sequence ID" value="NZ_FSRA01000001.1"/>
</dbReference>
<dbReference type="PROSITE" id="PS52016">
    <property type="entry name" value="TONB_DEPENDENT_REC_3"/>
    <property type="match status" value="1"/>
</dbReference>
<dbReference type="InterPro" id="IPR008969">
    <property type="entry name" value="CarboxyPept-like_regulatory"/>
</dbReference>
<dbReference type="InterPro" id="IPR037066">
    <property type="entry name" value="Plug_dom_sf"/>
</dbReference>
<dbReference type="AlphaFoldDB" id="A0A1N6H966"/>
<organism evidence="12 13">
    <name type="scientific">Chitinophaga niabensis</name>
    <dbReference type="NCBI Taxonomy" id="536979"/>
    <lineage>
        <taxon>Bacteria</taxon>
        <taxon>Pseudomonadati</taxon>
        <taxon>Bacteroidota</taxon>
        <taxon>Chitinophagia</taxon>
        <taxon>Chitinophagales</taxon>
        <taxon>Chitinophagaceae</taxon>
        <taxon>Chitinophaga</taxon>
    </lineage>
</organism>
<dbReference type="Pfam" id="PF13715">
    <property type="entry name" value="CarbopepD_reg_2"/>
    <property type="match status" value="1"/>
</dbReference>
<keyword evidence="13" id="KW-1185">Reference proteome</keyword>
<feature type="domain" description="TonB-dependent receptor-like beta-barrel" evidence="10">
    <location>
        <begin position="534"/>
        <end position="925"/>
    </location>
</feature>
<dbReference type="InterPro" id="IPR039426">
    <property type="entry name" value="TonB-dep_rcpt-like"/>
</dbReference>
<dbReference type="STRING" id="536979.SAMN04488055_3249"/>
<dbReference type="Gene3D" id="3.55.50.30">
    <property type="match status" value="1"/>
</dbReference>
<evidence type="ECO:0000256" key="8">
    <source>
        <dbReference type="PROSITE-ProRule" id="PRU01360"/>
    </source>
</evidence>
<name>A0A1N6H966_9BACT</name>
<evidence type="ECO:0000256" key="6">
    <source>
        <dbReference type="ARBA" id="ARBA00023136"/>
    </source>
</evidence>
<accession>A0A1N6H966</accession>
<sequence>MITTTFYQKREGRLCLSTKSGLRPFTKRLITVKLSIIILLLGAMHVSAASAQKISISQKNAPLEKVLDEIERQSGYQVWYEEGTLPFGEVVSIAVKNVSLEEALNACLNGRHLKWTIIQKTIVLKKEAQPLPFIPKPPQKISGVVKDAGTGKPLQGATVQLRGTSKATFTNANGEFELETDAREVMLEVSFVGYDAQRVKASGNQPVTILLAVGTSKLDELIITGYSAKKTGELTGAVQKISGDQLRKGITTSDPVSLLKGRATGLYISEQNAGDPTSTGGQIFVRGQSSVVGVGVDQVNEFVMPTQNYGPLLVLDGVIMPNQNLKELINPQDIDNLTILKDAAATAIYGSRAAAGVIVVTTKKGVAGKPQMVAEVKYGLNIPNRGSLRFLTGPELYEVQKRYYTEDYRINNGSLAPQYPTLQAYLDNRLPALADVQNSYDWQKYAFLNSNTKQVNLSARGGTENTRYYIGGTYYDEQSTGVNNSLKRGTFRINLETKLSKRLTTNISLNGIFDNGNRENSNSGVFLYSMIPWVNPYNADGSPKPVLEYKLNGRMQKDENPIYENLFNYIHPKAQRFAGSIKADYKLTEWLSFSSTNSANLNYTKDERYIDARSFAGSGTSTSSKGFLGTNTNYINTFLTSNQLNFHKMLGKHSLRALAATEYGRTKMENMLVNVNNVRAGYPVISLGRQVGNRYDYSIYGIPTTKNGNIEGGKEDRASFSAFGEAGYTYDDKYSISASLRTDASSSFGQDKRYGTFYSVGGAWVISNEQFANHSDFLSNLKLRSNYGTSGSQLGDNFLTRTLYDPRYTYSSQPGATISVLANPELQWEITKTFSAGLDIGLFNKITASVDYYNRRSEDLLQKVTLDAISGFPTQWQNVATVQNKGWEVLINSDNITRKNFRWNTSFNISFNKNKIISVANDSLRQGFYNANSFYLFAGDDINSLKAVKYAGVDPQTGKPRFEKLIFDDKGQATGIEYVNTVDEVGAAADPRQFQYIGNFQPKFYGGLTNTFTYRNFSLDVLITFAYGYVITDDLAAQNQGTNITSFNQIAFRKHQKQWTTPGQTDATEPELYTHATTDYFGSSKYMHDGSHARLRSVRLGYELPKSFLKKLNLAQANVYVSGDNLYTLYSKDIISSDPEGPSVGQAQDFGGSIGSGIGIPRRYVFGLQVGF</sequence>
<dbReference type="GO" id="GO:0009279">
    <property type="term" value="C:cell outer membrane"/>
    <property type="evidence" value="ECO:0007669"/>
    <property type="project" value="UniProtKB-SubCell"/>
</dbReference>
<evidence type="ECO:0000256" key="5">
    <source>
        <dbReference type="ARBA" id="ARBA00023077"/>
    </source>
</evidence>
<evidence type="ECO:0000256" key="7">
    <source>
        <dbReference type="ARBA" id="ARBA00023237"/>
    </source>
</evidence>
<dbReference type="Pfam" id="PF07715">
    <property type="entry name" value="Plug"/>
    <property type="match status" value="1"/>
</dbReference>
<evidence type="ECO:0000313" key="12">
    <source>
        <dbReference type="EMBL" id="SIO16303.1"/>
    </source>
</evidence>
<dbReference type="NCBIfam" id="TIGR04057">
    <property type="entry name" value="SusC_RagA_signa"/>
    <property type="match status" value="1"/>
</dbReference>
<evidence type="ECO:0000256" key="9">
    <source>
        <dbReference type="RuleBase" id="RU003357"/>
    </source>
</evidence>
<feature type="domain" description="TonB-dependent receptor plug" evidence="11">
    <location>
        <begin position="233"/>
        <end position="357"/>
    </location>
</feature>
<evidence type="ECO:0000256" key="3">
    <source>
        <dbReference type="ARBA" id="ARBA00022452"/>
    </source>
</evidence>
<dbReference type="EMBL" id="FSRA01000001">
    <property type="protein sequence ID" value="SIO16303.1"/>
    <property type="molecule type" value="Genomic_DNA"/>
</dbReference>
<evidence type="ECO:0000256" key="2">
    <source>
        <dbReference type="ARBA" id="ARBA00022448"/>
    </source>
</evidence>
<dbReference type="NCBIfam" id="TIGR04056">
    <property type="entry name" value="OMP_RagA_SusC"/>
    <property type="match status" value="1"/>
</dbReference>
<dbReference type="Proteomes" id="UP000185003">
    <property type="component" value="Unassembled WGS sequence"/>
</dbReference>
<keyword evidence="3 8" id="KW-1134">Transmembrane beta strand</keyword>
<evidence type="ECO:0000256" key="1">
    <source>
        <dbReference type="ARBA" id="ARBA00004571"/>
    </source>
</evidence>
<comment type="similarity">
    <text evidence="8 9">Belongs to the TonB-dependent receptor family.</text>
</comment>
<keyword evidence="4 8" id="KW-0812">Transmembrane</keyword>
<dbReference type="Gene3D" id="2.170.130.10">
    <property type="entry name" value="TonB-dependent receptor, plug domain"/>
    <property type="match status" value="1"/>
</dbReference>
<dbReference type="SUPFAM" id="SSF49464">
    <property type="entry name" value="Carboxypeptidase regulatory domain-like"/>
    <property type="match status" value="1"/>
</dbReference>
<dbReference type="InterPro" id="IPR012910">
    <property type="entry name" value="Plug_dom"/>
</dbReference>
<evidence type="ECO:0000256" key="4">
    <source>
        <dbReference type="ARBA" id="ARBA00022692"/>
    </source>
</evidence>
<dbReference type="SUPFAM" id="SSF56935">
    <property type="entry name" value="Porins"/>
    <property type="match status" value="1"/>
</dbReference>
<comment type="subcellular location">
    <subcellularLocation>
        <location evidence="1 8">Cell outer membrane</location>
        <topology evidence="1 8">Multi-pass membrane protein</topology>
    </subcellularLocation>
</comment>
<dbReference type="InterPro" id="IPR000531">
    <property type="entry name" value="Beta-barrel_TonB"/>
</dbReference>
<protein>
    <submittedName>
        <fullName evidence="12">TonB-linked outer membrane protein, SusC/RagA family</fullName>
    </submittedName>
</protein>
<evidence type="ECO:0000259" key="11">
    <source>
        <dbReference type="Pfam" id="PF07715"/>
    </source>
</evidence>
<dbReference type="Gene3D" id="2.40.170.20">
    <property type="entry name" value="TonB-dependent receptor, beta-barrel domain"/>
    <property type="match status" value="1"/>
</dbReference>
<dbReference type="InterPro" id="IPR023996">
    <property type="entry name" value="TonB-dep_OMP_SusC/RagA"/>
</dbReference>
<gene>
    <name evidence="12" type="ORF">SAMN04488055_3249</name>
</gene>
<evidence type="ECO:0000313" key="13">
    <source>
        <dbReference type="Proteomes" id="UP000185003"/>
    </source>
</evidence>
<dbReference type="InterPro" id="IPR023997">
    <property type="entry name" value="TonB-dep_OMP_SusC/RagA_CS"/>
</dbReference>
<reference evidence="12 13" key="1">
    <citation type="submission" date="2016-11" db="EMBL/GenBank/DDBJ databases">
        <authorList>
            <person name="Jaros S."/>
            <person name="Januszkiewicz K."/>
            <person name="Wedrychowicz H."/>
        </authorList>
    </citation>
    <scope>NUCLEOTIDE SEQUENCE [LARGE SCALE GENOMIC DNA]</scope>
    <source>
        <strain evidence="12 13">DSM 24787</strain>
    </source>
</reference>
<dbReference type="Gene3D" id="2.60.40.1120">
    <property type="entry name" value="Carboxypeptidase-like, regulatory domain"/>
    <property type="match status" value="1"/>
</dbReference>
<dbReference type="Pfam" id="PF00593">
    <property type="entry name" value="TonB_dep_Rec_b-barrel"/>
    <property type="match status" value="1"/>
</dbReference>